<protein>
    <recommendedName>
        <fullName evidence="3">DUF2383 domain-containing protein</fullName>
    </recommendedName>
</protein>
<evidence type="ECO:0000313" key="2">
    <source>
        <dbReference type="Proteomes" id="UP000266172"/>
    </source>
</evidence>
<gene>
    <name evidence="1" type="ORF">DWX93_02320</name>
</gene>
<dbReference type="AlphaFoldDB" id="A0A173X8H8"/>
<dbReference type="GeneID" id="93723269"/>
<dbReference type="OMA" id="CDAGTKM"/>
<proteinExistence type="predicted"/>
<evidence type="ECO:0000313" key="1">
    <source>
        <dbReference type="EMBL" id="RGS42191.1"/>
    </source>
</evidence>
<sequence>MINEDTIYLLRECNAGTQMAVYSIGEILENVKDQKLREILISSKNHHEQLGNELHILLQKYGDTTKDPGVIAKGMSWIKTNAKLAIDDSDRVCADLITDGCHMGTKTMQRHINQYLAADREARGKAEELIRMEELLACELKPFL</sequence>
<comment type="caution">
    <text evidence="1">The sequence shown here is derived from an EMBL/GenBank/DDBJ whole genome shotgun (WGS) entry which is preliminary data.</text>
</comment>
<dbReference type="Gene3D" id="1.20.1260.10">
    <property type="match status" value="1"/>
</dbReference>
<dbReference type="Proteomes" id="UP000266172">
    <property type="component" value="Unassembled WGS sequence"/>
</dbReference>
<organism evidence="1 2">
    <name type="scientific">Roseburia hominis</name>
    <dbReference type="NCBI Taxonomy" id="301301"/>
    <lineage>
        <taxon>Bacteria</taxon>
        <taxon>Bacillati</taxon>
        <taxon>Bacillota</taxon>
        <taxon>Clostridia</taxon>
        <taxon>Lachnospirales</taxon>
        <taxon>Lachnospiraceae</taxon>
        <taxon>Roseburia</taxon>
    </lineage>
</organism>
<name>A0A173X8H8_9FIRM</name>
<evidence type="ECO:0008006" key="3">
    <source>
        <dbReference type="Google" id="ProtNLM"/>
    </source>
</evidence>
<accession>A0A173X8H8</accession>
<reference evidence="1 2" key="1">
    <citation type="submission" date="2018-08" db="EMBL/GenBank/DDBJ databases">
        <title>A genome reference for cultivated species of the human gut microbiota.</title>
        <authorList>
            <person name="Zou Y."/>
            <person name="Xue W."/>
            <person name="Luo G."/>
        </authorList>
    </citation>
    <scope>NUCLEOTIDE SEQUENCE [LARGE SCALE GENOMIC DNA]</scope>
    <source>
        <strain evidence="1 2">AF22-12AC</strain>
    </source>
</reference>
<dbReference type="InterPro" id="IPR012347">
    <property type="entry name" value="Ferritin-like"/>
</dbReference>
<dbReference type="EMBL" id="QRVL01000001">
    <property type="protein sequence ID" value="RGS42191.1"/>
    <property type="molecule type" value="Genomic_DNA"/>
</dbReference>
<dbReference type="RefSeq" id="WP_014079615.1">
    <property type="nucleotide sequence ID" value="NZ_CAKMUY010000017.1"/>
</dbReference>